<keyword evidence="1" id="KW-0812">Transmembrane</keyword>
<keyword evidence="1" id="KW-1133">Transmembrane helix</keyword>
<organism evidence="2 3">
    <name type="scientific">Allacma fusca</name>
    <dbReference type="NCBI Taxonomy" id="39272"/>
    <lineage>
        <taxon>Eukaryota</taxon>
        <taxon>Metazoa</taxon>
        <taxon>Ecdysozoa</taxon>
        <taxon>Arthropoda</taxon>
        <taxon>Hexapoda</taxon>
        <taxon>Collembola</taxon>
        <taxon>Symphypleona</taxon>
        <taxon>Sminthuridae</taxon>
        <taxon>Allacma</taxon>
    </lineage>
</organism>
<dbReference type="EMBL" id="CAJVCH010458224">
    <property type="protein sequence ID" value="CAG7819745.1"/>
    <property type="molecule type" value="Genomic_DNA"/>
</dbReference>
<name>A0A8J2PM48_9HEXA</name>
<dbReference type="Proteomes" id="UP000708208">
    <property type="component" value="Unassembled WGS sequence"/>
</dbReference>
<protein>
    <submittedName>
        <fullName evidence="2">Uncharacterized protein</fullName>
    </submittedName>
</protein>
<feature type="transmembrane region" description="Helical" evidence="1">
    <location>
        <begin position="98"/>
        <end position="117"/>
    </location>
</feature>
<proteinExistence type="predicted"/>
<dbReference type="AlphaFoldDB" id="A0A8J2PM48"/>
<gene>
    <name evidence="2" type="ORF">AFUS01_LOCUS30175</name>
</gene>
<comment type="caution">
    <text evidence="2">The sequence shown here is derived from an EMBL/GenBank/DDBJ whole genome shotgun (WGS) entry which is preliminary data.</text>
</comment>
<evidence type="ECO:0000313" key="2">
    <source>
        <dbReference type="EMBL" id="CAG7819745.1"/>
    </source>
</evidence>
<dbReference type="InterPro" id="IPR026120">
    <property type="entry name" value="TMEM11"/>
</dbReference>
<feature type="transmembrane region" description="Helical" evidence="1">
    <location>
        <begin position="189"/>
        <end position="207"/>
    </location>
</feature>
<keyword evidence="3" id="KW-1185">Reference proteome</keyword>
<dbReference type="Pfam" id="PF14972">
    <property type="entry name" value="Mito_morph_reg"/>
    <property type="match status" value="1"/>
</dbReference>
<sequence length="250" mass="29251">MAYNLLDEDFSTPTGPMDRDEDISQIHDGLTQMREFEKKHRHPNVQVIYSFEDVPRKNLENYYYQILEDAMSRRCPRIIVEPSTLGVRIGQYINIGYLMHWFCIGSGMISIFLGLTFRHKTYVIYSCSIFSCLLLHASNLYYSKLQIAHYQYVENSEVKEYLERTNPEIRLLTDCPVVLKPYNPLKRRIWHHIIGCSAGIMMLSLIIRGLPTVLCRCPDGVIPEIIRYEGNLFEFFCLLPISIFSRNTAY</sequence>
<dbReference type="GO" id="GO:0005743">
    <property type="term" value="C:mitochondrial inner membrane"/>
    <property type="evidence" value="ECO:0007669"/>
    <property type="project" value="InterPro"/>
</dbReference>
<keyword evidence="1" id="KW-0472">Membrane</keyword>
<dbReference type="GO" id="GO:0007005">
    <property type="term" value="P:mitochondrion organization"/>
    <property type="evidence" value="ECO:0007669"/>
    <property type="project" value="InterPro"/>
</dbReference>
<reference evidence="2" key="1">
    <citation type="submission" date="2021-06" db="EMBL/GenBank/DDBJ databases">
        <authorList>
            <person name="Hodson N. C."/>
            <person name="Mongue J. A."/>
            <person name="Jaron S. K."/>
        </authorList>
    </citation>
    <scope>NUCLEOTIDE SEQUENCE</scope>
</reference>
<evidence type="ECO:0000313" key="3">
    <source>
        <dbReference type="Proteomes" id="UP000708208"/>
    </source>
</evidence>
<accession>A0A8J2PM48</accession>
<evidence type="ECO:0000256" key="1">
    <source>
        <dbReference type="SAM" id="Phobius"/>
    </source>
</evidence>
<feature type="transmembrane region" description="Helical" evidence="1">
    <location>
        <begin position="123"/>
        <end position="142"/>
    </location>
</feature>